<dbReference type="InterPro" id="IPR003439">
    <property type="entry name" value="ABC_transporter-like_ATP-bd"/>
</dbReference>
<dbReference type="EMBL" id="QZDT01000014">
    <property type="protein sequence ID" value="NBJ92999.1"/>
    <property type="molecule type" value="Genomic_DNA"/>
</dbReference>
<protein>
    <submittedName>
        <fullName evidence="5">ATP-binding cassette domain-containing protein</fullName>
    </submittedName>
</protein>
<dbReference type="SUPFAM" id="SSF52540">
    <property type="entry name" value="P-loop containing nucleoside triphosphate hydrolases"/>
    <property type="match status" value="1"/>
</dbReference>
<evidence type="ECO:0000256" key="3">
    <source>
        <dbReference type="ARBA" id="ARBA00022840"/>
    </source>
</evidence>
<dbReference type="Gene3D" id="3.40.50.300">
    <property type="entry name" value="P-loop containing nucleotide triphosphate hydrolases"/>
    <property type="match status" value="1"/>
</dbReference>
<dbReference type="GO" id="GO:0005524">
    <property type="term" value="F:ATP binding"/>
    <property type="evidence" value="ECO:0007669"/>
    <property type="project" value="UniProtKB-KW"/>
</dbReference>
<dbReference type="SMART" id="SM00382">
    <property type="entry name" value="AAA"/>
    <property type="match status" value="1"/>
</dbReference>
<keyword evidence="1" id="KW-0813">Transport</keyword>
<dbReference type="PROSITE" id="PS00211">
    <property type="entry name" value="ABC_TRANSPORTER_1"/>
    <property type="match status" value="1"/>
</dbReference>
<dbReference type="Pfam" id="PF00005">
    <property type="entry name" value="ABC_tran"/>
    <property type="match status" value="1"/>
</dbReference>
<reference evidence="5" key="1">
    <citation type="submission" date="2018-09" db="EMBL/GenBank/DDBJ databases">
        <title>Murine metabolic-syndrome-specific gut microbial biobank.</title>
        <authorList>
            <person name="Liu C."/>
        </authorList>
    </citation>
    <scope>NUCLEOTIDE SEQUENCE</scope>
    <source>
        <strain evidence="5">D42-62</strain>
    </source>
</reference>
<dbReference type="InterPro" id="IPR027417">
    <property type="entry name" value="P-loop_NTPase"/>
</dbReference>
<dbReference type="AlphaFoldDB" id="A0A9X5BFY7"/>
<comment type="caution">
    <text evidence="5">The sequence shown here is derived from an EMBL/GenBank/DDBJ whole genome shotgun (WGS) entry which is preliminary data.</text>
</comment>
<name>A0A9X5BFY7_9FIRM</name>
<evidence type="ECO:0000256" key="1">
    <source>
        <dbReference type="ARBA" id="ARBA00022448"/>
    </source>
</evidence>
<organism evidence="5 6">
    <name type="scientific">Parablautia muri</name>
    <dbReference type="NCBI Taxonomy" id="2320879"/>
    <lineage>
        <taxon>Bacteria</taxon>
        <taxon>Bacillati</taxon>
        <taxon>Bacillota</taxon>
        <taxon>Clostridia</taxon>
        <taxon>Lachnospirales</taxon>
        <taxon>Lachnospiraceae</taxon>
        <taxon>Parablautia</taxon>
    </lineage>
</organism>
<dbReference type="InterPro" id="IPR017871">
    <property type="entry name" value="ABC_transporter-like_CS"/>
</dbReference>
<proteinExistence type="predicted"/>
<dbReference type="GO" id="GO:0016887">
    <property type="term" value="F:ATP hydrolysis activity"/>
    <property type="evidence" value="ECO:0007669"/>
    <property type="project" value="InterPro"/>
</dbReference>
<evidence type="ECO:0000313" key="6">
    <source>
        <dbReference type="Proteomes" id="UP001154420"/>
    </source>
</evidence>
<dbReference type="PROSITE" id="PS50893">
    <property type="entry name" value="ABC_TRANSPORTER_2"/>
    <property type="match status" value="1"/>
</dbReference>
<sequence>MLFAKERKRRQSALITVNNLSKTYRIVRPREGRFSALKSLVHPEYIERRAVDGIHFSIKDGEIVGYIGQNGAGKSTTIKMLSGILVPTSGEVYVDGLIPHRDRKEHLHNIGVVFGQKTSLWWDVPVIDSLHILKKMYRVEDERFQKNLALFTELLDLGNFLNQPVRQLSLGQRVRADLAAALMHDPKILFLDEPTIGVDVVAKERLRKFILEINRERGVSVLLTTHDVVDMEKLVNRVIVIHGGRLIYDGAIHGLRERYGRQRRMELQFENEPPDLTLPGVDTERMEDGGLAVMFDQNAYTVDEMLSHIRKTGSTIRDIIIQKADIEQIVRDIYQEGGRDV</sequence>
<dbReference type="PANTHER" id="PTHR42711">
    <property type="entry name" value="ABC TRANSPORTER ATP-BINDING PROTEIN"/>
    <property type="match status" value="1"/>
</dbReference>
<evidence type="ECO:0000259" key="4">
    <source>
        <dbReference type="PROSITE" id="PS50893"/>
    </source>
</evidence>
<keyword evidence="2" id="KW-0547">Nucleotide-binding</keyword>
<dbReference type="InterPro" id="IPR003593">
    <property type="entry name" value="AAA+_ATPase"/>
</dbReference>
<keyword evidence="6" id="KW-1185">Reference proteome</keyword>
<dbReference type="PANTHER" id="PTHR42711:SF1">
    <property type="entry name" value="ABC-TRANSPORT PROTEIN, ATP-BINDING COMPONENT"/>
    <property type="match status" value="1"/>
</dbReference>
<dbReference type="Proteomes" id="UP001154420">
    <property type="component" value="Unassembled WGS sequence"/>
</dbReference>
<dbReference type="OrthoDB" id="1805624at2"/>
<gene>
    <name evidence="5" type="ORF">D5281_10420</name>
</gene>
<evidence type="ECO:0000313" key="5">
    <source>
        <dbReference type="EMBL" id="NBJ92999.1"/>
    </source>
</evidence>
<dbReference type="InterPro" id="IPR050763">
    <property type="entry name" value="ABC_transporter_ATP-binding"/>
</dbReference>
<keyword evidence="3 5" id="KW-0067">ATP-binding</keyword>
<evidence type="ECO:0000256" key="2">
    <source>
        <dbReference type="ARBA" id="ARBA00022741"/>
    </source>
</evidence>
<feature type="domain" description="ABC transporter" evidence="4">
    <location>
        <begin position="15"/>
        <end position="268"/>
    </location>
</feature>
<accession>A0A9X5BFY7</accession>